<dbReference type="Pfam" id="PF00975">
    <property type="entry name" value="Thioesterase"/>
    <property type="match status" value="1"/>
</dbReference>
<dbReference type="SMART" id="SM00823">
    <property type="entry name" value="PKS_PP"/>
    <property type="match status" value="2"/>
</dbReference>
<dbReference type="InterPro" id="IPR020845">
    <property type="entry name" value="AMP-binding_CS"/>
</dbReference>
<keyword evidence="3" id="KW-0597">Phosphoprotein</keyword>
<dbReference type="InterPro" id="IPR036736">
    <property type="entry name" value="ACP-like_sf"/>
</dbReference>
<dbReference type="Gene3D" id="3.30.300.30">
    <property type="match status" value="2"/>
</dbReference>
<dbReference type="InterPro" id="IPR023213">
    <property type="entry name" value="CAT-like_dom_sf"/>
</dbReference>
<dbReference type="Gene3D" id="3.30.559.30">
    <property type="entry name" value="Nonribosomal peptide synthetase, condensation domain"/>
    <property type="match status" value="3"/>
</dbReference>
<dbReference type="GO" id="GO:0005737">
    <property type="term" value="C:cytoplasm"/>
    <property type="evidence" value="ECO:0007669"/>
    <property type="project" value="TreeGrafter"/>
</dbReference>
<dbReference type="Pfam" id="PF00550">
    <property type="entry name" value="PP-binding"/>
    <property type="match status" value="2"/>
</dbReference>
<dbReference type="InterPro" id="IPR001242">
    <property type="entry name" value="Condensation_dom"/>
</dbReference>
<dbReference type="Proteomes" id="UP000198327">
    <property type="component" value="Unassembled WGS sequence"/>
</dbReference>
<dbReference type="Pfam" id="PF00501">
    <property type="entry name" value="AMP-binding"/>
    <property type="match status" value="2"/>
</dbReference>
<dbReference type="InterPro" id="IPR010060">
    <property type="entry name" value="NRPS_synth"/>
</dbReference>
<dbReference type="GO" id="GO:0008610">
    <property type="term" value="P:lipid biosynthetic process"/>
    <property type="evidence" value="ECO:0007669"/>
    <property type="project" value="UniProtKB-ARBA"/>
</dbReference>
<dbReference type="CDD" id="cd05930">
    <property type="entry name" value="A_NRPS"/>
    <property type="match status" value="2"/>
</dbReference>
<dbReference type="OrthoDB" id="4506464at2"/>
<evidence type="ECO:0000256" key="4">
    <source>
        <dbReference type="ARBA" id="ARBA00022737"/>
    </source>
</evidence>
<dbReference type="SUPFAM" id="SSF53474">
    <property type="entry name" value="alpha/beta-Hydrolases"/>
    <property type="match status" value="1"/>
</dbReference>
<evidence type="ECO:0000256" key="5">
    <source>
        <dbReference type="ARBA" id="ARBA00023194"/>
    </source>
</evidence>
<keyword evidence="4" id="KW-0677">Repeat</keyword>
<organism evidence="7 8">
    <name type="scientific">Rhodococcoides kyotonense</name>
    <dbReference type="NCBI Taxonomy" id="398843"/>
    <lineage>
        <taxon>Bacteria</taxon>
        <taxon>Bacillati</taxon>
        <taxon>Actinomycetota</taxon>
        <taxon>Actinomycetes</taxon>
        <taxon>Mycobacteriales</taxon>
        <taxon>Nocardiaceae</taxon>
        <taxon>Rhodococcoides</taxon>
    </lineage>
</organism>
<dbReference type="PROSITE" id="PS50075">
    <property type="entry name" value="CARRIER"/>
    <property type="match status" value="2"/>
</dbReference>
<dbReference type="Pfam" id="PF13193">
    <property type="entry name" value="AMP-binding_C"/>
    <property type="match status" value="1"/>
</dbReference>
<keyword evidence="8" id="KW-1185">Reference proteome</keyword>
<dbReference type="InterPro" id="IPR000873">
    <property type="entry name" value="AMP-dep_synth/lig_dom"/>
</dbReference>
<dbReference type="PANTHER" id="PTHR45527">
    <property type="entry name" value="NONRIBOSOMAL PEPTIDE SYNTHETASE"/>
    <property type="match status" value="1"/>
</dbReference>
<evidence type="ECO:0000256" key="1">
    <source>
        <dbReference type="ARBA" id="ARBA00001957"/>
    </source>
</evidence>
<dbReference type="PANTHER" id="PTHR45527:SF1">
    <property type="entry name" value="FATTY ACID SYNTHASE"/>
    <property type="match status" value="1"/>
</dbReference>
<dbReference type="Gene3D" id="3.40.50.980">
    <property type="match status" value="4"/>
</dbReference>
<evidence type="ECO:0000313" key="8">
    <source>
        <dbReference type="Proteomes" id="UP000198327"/>
    </source>
</evidence>
<accession>A0A239L9M3</accession>
<dbReference type="GO" id="GO:0043041">
    <property type="term" value="P:amino acid activation for nonribosomal peptide biosynthetic process"/>
    <property type="evidence" value="ECO:0007669"/>
    <property type="project" value="TreeGrafter"/>
</dbReference>
<dbReference type="SUPFAM" id="SSF52777">
    <property type="entry name" value="CoA-dependent acyltransferases"/>
    <property type="match status" value="6"/>
</dbReference>
<dbReference type="EMBL" id="FZOW01000012">
    <property type="protein sequence ID" value="SNT27316.1"/>
    <property type="molecule type" value="Genomic_DNA"/>
</dbReference>
<proteinExistence type="predicted"/>
<dbReference type="InterPro" id="IPR006162">
    <property type="entry name" value="Ppantetheine_attach_site"/>
</dbReference>
<feature type="domain" description="Carrier" evidence="6">
    <location>
        <begin position="921"/>
        <end position="995"/>
    </location>
</feature>
<dbReference type="InterPro" id="IPR020802">
    <property type="entry name" value="TesA-like"/>
</dbReference>
<dbReference type="Pfam" id="PF00668">
    <property type="entry name" value="Condensation"/>
    <property type="match status" value="3"/>
</dbReference>
<dbReference type="InterPro" id="IPR009081">
    <property type="entry name" value="PP-bd_ACP"/>
</dbReference>
<dbReference type="NCBIfam" id="TIGR01733">
    <property type="entry name" value="AA-adenyl-dom"/>
    <property type="match status" value="2"/>
</dbReference>
<evidence type="ECO:0000256" key="2">
    <source>
        <dbReference type="ARBA" id="ARBA00022450"/>
    </source>
</evidence>
<dbReference type="PROSITE" id="PS00012">
    <property type="entry name" value="PHOSPHOPANTETHEINE"/>
    <property type="match status" value="2"/>
</dbReference>
<dbReference type="STRING" id="398843.A3K89_09975"/>
<dbReference type="InterPro" id="IPR045851">
    <property type="entry name" value="AMP-bd_C_sf"/>
</dbReference>
<dbReference type="PROSITE" id="PS00455">
    <property type="entry name" value="AMP_BINDING"/>
    <property type="match status" value="2"/>
</dbReference>
<evidence type="ECO:0000256" key="3">
    <source>
        <dbReference type="ARBA" id="ARBA00022553"/>
    </source>
</evidence>
<dbReference type="Gene3D" id="1.10.1200.10">
    <property type="entry name" value="ACP-like"/>
    <property type="match status" value="1"/>
</dbReference>
<dbReference type="NCBIfam" id="TIGR01720">
    <property type="entry name" value="NRPS-para261"/>
    <property type="match status" value="1"/>
</dbReference>
<keyword evidence="5" id="KW-0045">Antibiotic biosynthesis</keyword>
<dbReference type="InterPro" id="IPR001031">
    <property type="entry name" value="Thioesterase"/>
</dbReference>
<dbReference type="InterPro" id="IPR020806">
    <property type="entry name" value="PKS_PP-bd"/>
</dbReference>
<dbReference type="RefSeq" id="WP_089249487.1">
    <property type="nucleotide sequence ID" value="NZ_FZOW01000012.1"/>
</dbReference>
<evidence type="ECO:0000259" key="6">
    <source>
        <dbReference type="PROSITE" id="PS50075"/>
    </source>
</evidence>
<dbReference type="GO" id="GO:0017000">
    <property type="term" value="P:antibiotic biosynthetic process"/>
    <property type="evidence" value="ECO:0007669"/>
    <property type="project" value="UniProtKB-KW"/>
</dbReference>
<comment type="cofactor">
    <cofactor evidence="1">
        <name>pantetheine 4'-phosphate</name>
        <dbReference type="ChEBI" id="CHEBI:47942"/>
    </cofactor>
</comment>
<dbReference type="FunFam" id="1.10.1200.10:FF:000005">
    <property type="entry name" value="Nonribosomal peptide synthetase 1"/>
    <property type="match status" value="1"/>
</dbReference>
<evidence type="ECO:0000313" key="7">
    <source>
        <dbReference type="EMBL" id="SNT27316.1"/>
    </source>
</evidence>
<sequence length="2704" mass="291235">MDFTTTEAPTFPLSAAQRGIWFAQHLAGDVPISIAQFVEIDGNLDIERLTDAAKTAGREFGTGYLRIVEVDGHPMQTVDPSTPETIPYIDLREESDPIAAARAWMYDEYSSPIDPTRDRLVNMAVLRVDDEQCFWYSRIHHIALDGYGAMTLLKRCAQLYTEGADAPASKAEDLNILVDADQQYRASDRFEADRAYWTEHLAGLPDPVSLAGRAAPAGAHPRLHRGELTPSMSERLESVAMQLESSVAPVVVAAFGAYLARATDSTEVTLSLPVSARTTAALRRSGGMMANVVPLRLRLGADTSVADLVRDAQLELTGALRRQRYRQEDIARDLGNPAGFGPSVNMMMFDTRIMLGEFTGRLHVLTSGMIDDLFVNIYPGVGGESMHIDFQGNRELYTDDDLARHHSAFLAFLERFLSAPSASIIGIPMTDDDDMHSGAEPVAVRLFPEILDDAVRRRPDGIAIASGEELTYRELDERSNRLARSLIARGARTETTVAVRIPRSHESILAMWAVVKTGAAFVPVDPTYPQERIDYLLDDSHASLVVDDIPDSGEFSSEPITDADRHASIDPDNAAYIIYTSGSTGKPKGVVVTHGGLADLVDDGIARLQLTEHSRVTHGYSPSFDASLSELLLPFGAAATVVVVPPGSYGGSELADHLTRHRVTHIDVTPAVLGTLDPTALPDLTHVIVGGDACPSELRARWAGDRQMINGYGPTEMTVTSTYSSPMSVDGPVTIGGPISGTSVVILDRWLRPVPEGSIGELYLAGDAMARGYHERPAITSSRFVASPHFPGERLYRTGDLVQWNSDGQLEYSGRSDFQVKIRGFRIELTEIDAAIAAASDTVFVMTIGHRTESGATVLVSYVKGDVDVDDLTAHLSTVLPAYMVPSSIMVIDDVPLTPVGKVDRRALPDPVFVAATSFRAPSTEKEIAVAALFADVLGAPSVGADDSFFALGGDSIVSIQLVARAKAAGLTFTARDVFERKTVAALAEVASDVPAAVVLAEFTGGGVGEVPFTPVAADIVQAGHFRTYSQAVEITLPDDISDDALIAAAATLIDHHDALRSRVTDVHDIMPVGSVDAADAFTRGELADGADRLDPATGRVIQLARTGTSLWIVLHHIAVDGVSWRILLPDFAAAVMGESLEPVGTSMRRWAHGLAENAAHRVDELPLWTSIVANDDPRLSHRDLDPSIDTVSTRKDSVVTVPATITDTVLGTVADRFRCGPNDVMLTALSLAIARWRSRTTSVVTLEGHGREEQAVPGADLSRTVGWFTTVFPVAFDLHGIDIDDAFAAGPAAGTALKSVKERLAVIPDHGIGYGMLRHLGGVTDIAVNPQVSFNYLGRVQTAADSPFMPARFASHADPQMPLPAAIDINVVAEHSGSDTELVATFSYASGMFDDVDDLAGAWVDALKSLAAHAEMETVTRHTPSDFALIPTTQPEIDSWETEFPALTDVWPLSPLQEGLLFHAMFDAEGPDSYIVQSVLTLAGDVDAARLHDAAQALVDRHENLRVAFREQDSGPRQIVLDQLDVGWSETDLRAGGDVERILRHDQATRFDMANPPLIRFHLIRTSDDGYRLLMTNHHILLDGWSTPLLVQELLTLYAALDGIASLAPARSYREYLAWLAKQDRGASRLAWQDALAGVSEPTLVSSSDHLGDSAAGEHSRALGAEVTTALHGLARTHGITINTAIQTAWAMMLSSLTGRTDVVFGGTVSGRPPVLPGVEQMVGLFINTVPVRVALDPRETFVELMSRVQDEQSRLLDHQYIGLSEIHEVAGLPEMFDTMTVFESYPVDRAALAQSLDLPGMRVLDAEGTDATPYPLSLLIIPGDSMQITLKYLEGAVADTDGLLDRYVELLSRIAAEPDARVNASRRIESIHGESECAPRTFASILADTTASHPDRVAVSSQGTDVTYRELDERSNALARRLVQHGARPESFVALAIPRSIESVVAMWAVVKTGAAFVPVDPTLPPERIERMLDDCGARLGIMLDDRIPTFNAPMVWFDASDTAGDVTELAIPAPHIDNLAYMIFTSGSTGTPKAVAVSHRGLANFAESQREEFGLDCESRVLHVASPSFDASISESLMAFSHGGTLVVAPPTTAAGDELAELLRRDHVTHMVITPAALATVDPIDSVRVLAVAGEAPSRDVVERWSVGRIMLNHYGPTEFTIWATGSTPLHKAVDIGRPIRGASMLVLDSWLRPVPDGSAGELYLAGPAVARGYQNRQDLTSTRFVAHPSDPGARMYRTGDVVRWDGNRLHYQSRADFQVKIRGFRVELGEVDATFTERSDVEFAVTIGAEGPAGATVLVSYVLAADGTSVEPDVLRRHASERLPGYMVPTVVQVLDEIPLTPVGKLDTAALPKPDFASRRRMYRAPRTPVEELVVEAFADVLEVQDVGIDDSFFDLGGNSLVATRVVTRVNAGLQSPVSLRDLFESPTAASLSARIGRGDIGSQASPFDTVVPLRNGGTEAPLFCIHPASGLAWSYAGLAAALGTERSIYGLQAPELAGGTGASTLDDAIDTYLARIRAVQPEGPYNLLGWSYGGFVAHGVAARLQAMGEEVSLLAMLDSDVDACEVEPPKPLTTGEFFGEFAPVLGIDGVTDSITSDQAAQRIRSAVSVDVDASDVDRLADSYNSALRLLTGYRPPVFDGDVLFFNARESRAADTWANFVTGRIDDRTVDAAHDDMLDSAVLQQISTPLIDHFTYPLAP</sequence>
<dbReference type="Gene3D" id="3.40.50.1820">
    <property type="entry name" value="alpha/beta hydrolase"/>
    <property type="match status" value="1"/>
</dbReference>
<dbReference type="InterPro" id="IPR010071">
    <property type="entry name" value="AA_adenyl_dom"/>
</dbReference>
<dbReference type="SUPFAM" id="SSF56801">
    <property type="entry name" value="Acetyl-CoA synthetase-like"/>
    <property type="match status" value="2"/>
</dbReference>
<dbReference type="Gene3D" id="2.30.38.10">
    <property type="entry name" value="Luciferase, Domain 3"/>
    <property type="match status" value="2"/>
</dbReference>
<feature type="domain" description="Carrier" evidence="6">
    <location>
        <begin position="2369"/>
        <end position="2444"/>
    </location>
</feature>
<keyword evidence="2" id="KW-0596">Phosphopantetheine</keyword>
<protein>
    <submittedName>
        <fullName evidence="7">Non-ribosomal peptide synthase domain TIGR01720/amino acid adenylation domain-containing protein</fullName>
    </submittedName>
</protein>
<name>A0A239L9M3_9NOCA</name>
<dbReference type="InterPro" id="IPR025110">
    <property type="entry name" value="AMP-bd_C"/>
</dbReference>
<reference evidence="8" key="1">
    <citation type="submission" date="2017-06" db="EMBL/GenBank/DDBJ databases">
        <authorList>
            <person name="Varghese N."/>
            <person name="Submissions S."/>
        </authorList>
    </citation>
    <scope>NUCLEOTIDE SEQUENCE [LARGE SCALE GENOMIC DNA]</scope>
    <source>
        <strain evidence="8">JCM 23211</strain>
    </source>
</reference>
<dbReference type="GO" id="GO:0031177">
    <property type="term" value="F:phosphopantetheine binding"/>
    <property type="evidence" value="ECO:0007669"/>
    <property type="project" value="InterPro"/>
</dbReference>
<gene>
    <name evidence="7" type="ORF">SAMN05421642_112156</name>
</gene>
<dbReference type="Gene3D" id="3.30.559.10">
    <property type="entry name" value="Chloramphenicol acetyltransferase-like domain"/>
    <property type="match status" value="3"/>
</dbReference>
<dbReference type="UniPathway" id="UPA00011"/>
<dbReference type="SUPFAM" id="SSF47336">
    <property type="entry name" value="ACP-like"/>
    <property type="match status" value="2"/>
</dbReference>
<dbReference type="CDD" id="cd19543">
    <property type="entry name" value="DCL_NRPS"/>
    <property type="match status" value="1"/>
</dbReference>
<dbReference type="GO" id="GO:0003824">
    <property type="term" value="F:catalytic activity"/>
    <property type="evidence" value="ECO:0007669"/>
    <property type="project" value="InterPro"/>
</dbReference>
<dbReference type="SMART" id="SM00824">
    <property type="entry name" value="PKS_TE"/>
    <property type="match status" value="1"/>
</dbReference>
<dbReference type="GO" id="GO:0044550">
    <property type="term" value="P:secondary metabolite biosynthetic process"/>
    <property type="evidence" value="ECO:0007669"/>
    <property type="project" value="TreeGrafter"/>
</dbReference>
<dbReference type="InterPro" id="IPR029058">
    <property type="entry name" value="AB_hydrolase_fold"/>
</dbReference>